<protein>
    <recommendedName>
        <fullName evidence="2">Lipoprotein</fullName>
    </recommendedName>
</protein>
<proteinExistence type="predicted"/>
<organism evidence="1">
    <name type="scientific">freshwater metagenome</name>
    <dbReference type="NCBI Taxonomy" id="449393"/>
    <lineage>
        <taxon>unclassified sequences</taxon>
        <taxon>metagenomes</taxon>
        <taxon>ecological metagenomes</taxon>
    </lineage>
</organism>
<name>A0A094PTC2_9ZZZZ</name>
<gene>
    <name evidence="1" type="ORF">GM51_17380</name>
</gene>
<dbReference type="EMBL" id="JNSL01000150">
    <property type="protein sequence ID" value="KGA14372.1"/>
    <property type="molecule type" value="Genomic_DNA"/>
</dbReference>
<evidence type="ECO:0000313" key="1">
    <source>
        <dbReference type="EMBL" id="KGA14372.1"/>
    </source>
</evidence>
<dbReference type="AlphaFoldDB" id="A0A094PTC2"/>
<sequence length="153" mass="16374">MKLPRFLIAGFAALVLAGCSLSMTGMVDLDPVPYSFHPPMGLESKLTVEPMTGEWADQAYAAGVTSTVTVTYTPEEGDPAILMGVYYMPESVFDGSVNPNEPPLYGSEVARADGNVLAVAGPQDAMYDSESEDGKNIGLLYEALYDPESYMSK</sequence>
<reference evidence="1" key="1">
    <citation type="submission" date="2014-06" db="EMBL/GenBank/DDBJ databases">
        <title>Key roles for freshwater Actinobacteria revealed by deep metagenomic sequencing.</title>
        <authorList>
            <person name="Ghai R."/>
            <person name="Mizuno C.M."/>
            <person name="Picazo A."/>
            <person name="Camacho A."/>
            <person name="Rodriguez-Valera F."/>
        </authorList>
    </citation>
    <scope>NUCLEOTIDE SEQUENCE</scope>
</reference>
<comment type="caution">
    <text evidence="1">The sequence shown here is derived from an EMBL/GenBank/DDBJ whole genome shotgun (WGS) entry which is preliminary data.</text>
</comment>
<dbReference type="PROSITE" id="PS51257">
    <property type="entry name" value="PROKAR_LIPOPROTEIN"/>
    <property type="match status" value="1"/>
</dbReference>
<accession>A0A094PTC2</accession>
<evidence type="ECO:0008006" key="2">
    <source>
        <dbReference type="Google" id="ProtNLM"/>
    </source>
</evidence>